<keyword evidence="2" id="KW-1185">Reference proteome</keyword>
<organism evidence="1 2">
    <name type="scientific">Candidatus Afipia apatlaquensis</name>
    <dbReference type="NCBI Taxonomy" id="2712852"/>
    <lineage>
        <taxon>Bacteria</taxon>
        <taxon>Pseudomonadati</taxon>
        <taxon>Pseudomonadota</taxon>
        <taxon>Alphaproteobacteria</taxon>
        <taxon>Hyphomicrobiales</taxon>
        <taxon>Nitrobacteraceae</taxon>
        <taxon>Afipia</taxon>
    </lineage>
</organism>
<dbReference type="EMBL" id="JAAMRR010000979">
    <property type="protein sequence ID" value="NGX97267.1"/>
    <property type="molecule type" value="Genomic_DNA"/>
</dbReference>
<accession>A0A7C9VGI0</accession>
<dbReference type="AlphaFoldDB" id="A0A7C9VGI0"/>
<sequence>MADNDGIKIASLTHDFVTKKSFVGLVWESDASKSLGLEVPFCCSPEQLPAEVEKAVRKLSHELASIPIMVVP</sequence>
<evidence type="ECO:0000313" key="2">
    <source>
        <dbReference type="Proteomes" id="UP000480266"/>
    </source>
</evidence>
<comment type="caution">
    <text evidence="1">The sequence shown here is derived from an EMBL/GenBank/DDBJ whole genome shotgun (WGS) entry which is preliminary data.</text>
</comment>
<gene>
    <name evidence="1" type="ORF">G4V63_19265</name>
</gene>
<name>A0A7C9VGI0_9BRAD</name>
<dbReference type="Proteomes" id="UP000480266">
    <property type="component" value="Unassembled WGS sequence"/>
</dbReference>
<proteinExistence type="predicted"/>
<evidence type="ECO:0000313" key="1">
    <source>
        <dbReference type="EMBL" id="NGX97267.1"/>
    </source>
</evidence>
<protein>
    <submittedName>
        <fullName evidence="1">Uncharacterized protein</fullName>
    </submittedName>
</protein>
<reference evidence="1" key="1">
    <citation type="submission" date="2020-02" db="EMBL/GenBank/DDBJ databases">
        <title>Draft genome sequence of Candidatus Afipia apatlaquensis IBT-C3, a potential strain for decolorization of textile dyes.</title>
        <authorList>
            <person name="Sanchez-Reyes A."/>
            <person name="Breton-Deval L."/>
            <person name="Mangelson H."/>
            <person name="Sanchez-Flores A."/>
        </authorList>
    </citation>
    <scope>NUCLEOTIDE SEQUENCE [LARGE SCALE GENOMIC DNA]</scope>
    <source>
        <strain evidence="1">IBT-C3</strain>
    </source>
</reference>